<organism evidence="1 2">
    <name type="scientific">Staphylococcus phage SpT152</name>
    <dbReference type="NCBI Taxonomy" id="1913446"/>
    <lineage>
        <taxon>Viruses</taxon>
        <taxon>Duplodnaviria</taxon>
        <taxon>Heunggongvirae</taxon>
        <taxon>Uroviricota</taxon>
        <taxon>Caudoviricetes</taxon>
        <taxon>Coventryvirus</taxon>
        <taxon>Coventryvirus SpT152</taxon>
    </lineage>
</organism>
<sequence length="86" mass="9791">MSEQTITIIKKSCDVCGYEITIDNEDDERIKKFRMPVSFTTDQTEGLPCKPYISYETIDLCEECSAKAVTLLGMGAQGYNSYRFKK</sequence>
<accession>A0A1J0MFZ1</accession>
<dbReference type="Proteomes" id="UP000222611">
    <property type="component" value="Segment"/>
</dbReference>
<name>A0A1J0MFZ1_9CAUD</name>
<evidence type="ECO:0000313" key="1">
    <source>
        <dbReference type="EMBL" id="APD19850.1"/>
    </source>
</evidence>
<protein>
    <submittedName>
        <fullName evidence="1">Uncharacterized protein</fullName>
    </submittedName>
</protein>
<keyword evidence="2" id="KW-1185">Reference proteome</keyword>
<dbReference type="EMBL" id="KX827369">
    <property type="protein sequence ID" value="APD19850.1"/>
    <property type="molecule type" value="Genomic_DNA"/>
</dbReference>
<gene>
    <name evidence="1" type="ORF">SpT152_035</name>
</gene>
<proteinExistence type="predicted"/>
<evidence type="ECO:0000313" key="2">
    <source>
        <dbReference type="Proteomes" id="UP000222611"/>
    </source>
</evidence>
<reference evidence="1 2" key="1">
    <citation type="submission" date="2016-09" db="EMBL/GenBank/DDBJ databases">
        <title>Whole-genome sequencing of Staphylococcus pseudintermedius phages.</title>
        <authorList>
            <person name="Breteau M."/>
            <person name="Kot W."/>
            <person name="Vogensen F.K."/>
            <person name="Moodley A."/>
            <person name="Wellington E.M.H."/>
            <person name="Hodgson D.A."/>
        </authorList>
    </citation>
    <scope>NUCLEOTIDE SEQUENCE [LARGE SCALE GENOMIC DNA]</scope>
</reference>